<name>A0AAV5SK85_9BILA</name>
<gene>
    <name evidence="2" type="ORF">PENTCL1PPCAC_5917</name>
</gene>
<evidence type="ECO:0000256" key="1">
    <source>
        <dbReference type="SAM" id="Phobius"/>
    </source>
</evidence>
<keyword evidence="1" id="KW-0812">Transmembrane</keyword>
<proteinExistence type="predicted"/>
<keyword evidence="1" id="KW-0472">Membrane</keyword>
<dbReference type="EMBL" id="BTSX01000002">
    <property type="protein sequence ID" value="GMS83742.1"/>
    <property type="molecule type" value="Genomic_DNA"/>
</dbReference>
<keyword evidence="1" id="KW-1133">Transmembrane helix</keyword>
<evidence type="ECO:0000313" key="2">
    <source>
        <dbReference type="EMBL" id="GMS83742.1"/>
    </source>
</evidence>
<feature type="transmembrane region" description="Helical" evidence="1">
    <location>
        <begin position="62"/>
        <end position="82"/>
    </location>
</feature>
<reference evidence="2" key="1">
    <citation type="submission" date="2023-10" db="EMBL/GenBank/DDBJ databases">
        <title>Genome assembly of Pristionchus species.</title>
        <authorList>
            <person name="Yoshida K."/>
            <person name="Sommer R.J."/>
        </authorList>
    </citation>
    <scope>NUCLEOTIDE SEQUENCE</scope>
    <source>
        <strain evidence="2">RS0144</strain>
    </source>
</reference>
<feature type="transmembrane region" description="Helical" evidence="1">
    <location>
        <begin position="141"/>
        <end position="159"/>
    </location>
</feature>
<feature type="non-terminal residue" evidence="2">
    <location>
        <position position="198"/>
    </location>
</feature>
<keyword evidence="3" id="KW-1185">Reference proteome</keyword>
<feature type="transmembrane region" description="Helical" evidence="1">
    <location>
        <begin position="89"/>
        <end position="112"/>
    </location>
</feature>
<accession>A0AAV5SK85</accession>
<organism evidence="2 3">
    <name type="scientific">Pristionchus entomophagus</name>
    <dbReference type="NCBI Taxonomy" id="358040"/>
    <lineage>
        <taxon>Eukaryota</taxon>
        <taxon>Metazoa</taxon>
        <taxon>Ecdysozoa</taxon>
        <taxon>Nematoda</taxon>
        <taxon>Chromadorea</taxon>
        <taxon>Rhabditida</taxon>
        <taxon>Rhabditina</taxon>
        <taxon>Diplogasteromorpha</taxon>
        <taxon>Diplogasteroidea</taxon>
        <taxon>Neodiplogasteridae</taxon>
        <taxon>Pristionchus</taxon>
    </lineage>
</organism>
<comment type="caution">
    <text evidence="2">The sequence shown here is derived from an EMBL/GenBank/DDBJ whole genome shotgun (WGS) entry which is preliminary data.</text>
</comment>
<dbReference type="Proteomes" id="UP001432027">
    <property type="component" value="Unassembled WGS sequence"/>
</dbReference>
<feature type="transmembrane region" description="Helical" evidence="1">
    <location>
        <begin position="21"/>
        <end position="42"/>
    </location>
</feature>
<feature type="non-terminal residue" evidence="2">
    <location>
        <position position="1"/>
    </location>
</feature>
<protein>
    <submittedName>
        <fullName evidence="2">Uncharacterized protein</fullName>
    </submittedName>
</protein>
<dbReference type="AlphaFoldDB" id="A0AAV5SK85"/>
<sequence length="198" mass="22741">HHRRSTPFDKNDRKYRITTCCCLHVRIVIRILAILFFAFALNDCLTMLKSNQFYPDDSISELYTFFMLAAHIGIQILIFVAIPGESKTALMLLMTLICAFAIFFLISQLVYFQKSVEYYLTFFLVIKLIRSSVSIFNGTKIILVILLLIYTLRIVHYYTCYIAGKDRNQIIPIVYFETKEETVTTALDGTTAAAEGEA</sequence>
<evidence type="ECO:0000313" key="3">
    <source>
        <dbReference type="Proteomes" id="UP001432027"/>
    </source>
</evidence>